<evidence type="ECO:0000313" key="2">
    <source>
        <dbReference type="Proteomes" id="UP000326582"/>
    </source>
</evidence>
<proteinExistence type="predicted"/>
<gene>
    <name evidence="1" type="ORF">EJF14_70127</name>
</gene>
<name>A0ACD0WR85_CLALS</name>
<organism evidence="1 2">
    <name type="scientific">Clavispora lusitaniae</name>
    <name type="common">Candida lusitaniae</name>
    <dbReference type="NCBI Taxonomy" id="36911"/>
    <lineage>
        <taxon>Eukaryota</taxon>
        <taxon>Fungi</taxon>
        <taxon>Dikarya</taxon>
        <taxon>Ascomycota</taxon>
        <taxon>Saccharomycotina</taxon>
        <taxon>Pichiomycetes</taxon>
        <taxon>Metschnikowiaceae</taxon>
        <taxon>Clavispora</taxon>
    </lineage>
</organism>
<accession>A0ACD0WR85</accession>
<keyword evidence="2" id="KW-1185">Reference proteome</keyword>
<evidence type="ECO:0000313" key="1">
    <source>
        <dbReference type="EMBL" id="QFZ30062.1"/>
    </source>
</evidence>
<sequence length="438" mass="49109">MISAVFIYNAIGDVLMVKLYKDSVKRNVSDIFRLQVITPSTRTSSRETVSPVLTLGSTSFLYVHTAHLWFVAVTRSNQDASVVMEFLESLVALFEQLFASNSSRALTEDDITANFADIYEVLDEVADFGFPTNTEAAHVASVVPGLRIGAPRSRSVADSNNNGSSKPSEKSMNDPAYDISKVPWREQGLKYRRNEIHLNVDEKVHVLIDARGQALRSYIDGTITMKTRLSGMPVCRFGLADERDDALGSVSLDDFKFHQCVDLAMYDSEHVIRFVPPDGTFQLMSYHLARRGSLPFSLIPRVDELPDKLCLTLHIRSNYPAKTLATGVQIRVPVFKNFGRVTAHASVGKAQFDPETSAVVWRLNKVHGETHGQLSVEMPYGEGFSGWSRPPISMDFKMDTYSASRLAVRYLKVVEKANYRTVKWVRYTTHAGSYEVRF</sequence>
<protein>
    <submittedName>
        <fullName evidence="1">AP-2 complex subunit</fullName>
    </submittedName>
</protein>
<reference evidence="2" key="1">
    <citation type="journal article" date="2019" name="MBio">
        <title>Comparative genomics for the elucidation of multidrug resistance (MDR) in Candida lusitaniae.</title>
        <authorList>
            <person name="Kannan A."/>
            <person name="Asner S.A."/>
            <person name="Trachsel E."/>
            <person name="Kelly S."/>
            <person name="Parker J."/>
            <person name="Sanglard D."/>
        </authorList>
    </citation>
    <scope>NUCLEOTIDE SEQUENCE [LARGE SCALE GENOMIC DNA]</scope>
    <source>
        <strain evidence="2">P1</strain>
    </source>
</reference>
<dbReference type="EMBL" id="CP038490">
    <property type="protein sequence ID" value="QFZ30062.1"/>
    <property type="molecule type" value="Genomic_DNA"/>
</dbReference>
<dbReference type="Proteomes" id="UP000326582">
    <property type="component" value="Chromosome 7"/>
</dbReference>